<feature type="non-terminal residue" evidence="1">
    <location>
        <position position="1"/>
    </location>
</feature>
<dbReference type="AlphaFoldDB" id="A0AAD7ZK96"/>
<evidence type="ECO:0008006" key="3">
    <source>
        <dbReference type="Google" id="ProtNLM"/>
    </source>
</evidence>
<dbReference type="PANTHER" id="PTHR33524">
    <property type="entry name" value="C5ORF35"/>
    <property type="match status" value="1"/>
</dbReference>
<accession>A0AAD7ZK96</accession>
<evidence type="ECO:0000313" key="1">
    <source>
        <dbReference type="EMBL" id="KAJ9581408.1"/>
    </source>
</evidence>
<keyword evidence="2" id="KW-1185">Reference proteome</keyword>
<evidence type="ECO:0000313" key="2">
    <source>
        <dbReference type="Proteomes" id="UP001233999"/>
    </source>
</evidence>
<feature type="non-terminal residue" evidence="1">
    <location>
        <position position="212"/>
    </location>
</feature>
<dbReference type="InterPro" id="IPR040415">
    <property type="entry name" value="SETD9"/>
</dbReference>
<sequence length="212" mass="23727">NLSSRLFCLLPISDEMLNKLLKKWQDYRFRFVPWIAFNLKHRSKRLVKGESEDKVVPDDVLLDSLLKILPRLQSAANTGLTQAQVADKNSKEIESVLGFRLNRASSKLPDAGLGVVVTSGCIERGTLVALYPGTLYQAHEPILLPSIGNPFIFRCIDGINIDGNDRRISKIIYKSCVGRESFKSFQAADVSWLTETPVIPLNVGQYVNNHSQ</sequence>
<comment type="caution">
    <text evidence="1">The sequence shown here is derived from an EMBL/GenBank/DDBJ whole genome shotgun (WGS) entry which is preliminary data.</text>
</comment>
<dbReference type="Proteomes" id="UP001233999">
    <property type="component" value="Unassembled WGS sequence"/>
</dbReference>
<name>A0AAD7ZK96_DIPPU</name>
<dbReference type="EMBL" id="JASPKZ010007928">
    <property type="protein sequence ID" value="KAJ9581408.1"/>
    <property type="molecule type" value="Genomic_DNA"/>
</dbReference>
<proteinExistence type="predicted"/>
<reference evidence="1" key="1">
    <citation type="journal article" date="2023" name="IScience">
        <title>Live-bearing cockroach genome reveals convergent evolutionary mechanisms linked to viviparity in insects and beyond.</title>
        <authorList>
            <person name="Fouks B."/>
            <person name="Harrison M.C."/>
            <person name="Mikhailova A.A."/>
            <person name="Marchal E."/>
            <person name="English S."/>
            <person name="Carruthers M."/>
            <person name="Jennings E.C."/>
            <person name="Chiamaka E.L."/>
            <person name="Frigard R.A."/>
            <person name="Pippel M."/>
            <person name="Attardo G.M."/>
            <person name="Benoit J.B."/>
            <person name="Bornberg-Bauer E."/>
            <person name="Tobe S.S."/>
        </authorList>
    </citation>
    <scope>NUCLEOTIDE SEQUENCE</scope>
    <source>
        <strain evidence="1">Stay&amp;Tobe</strain>
    </source>
</reference>
<organism evidence="1 2">
    <name type="scientific">Diploptera punctata</name>
    <name type="common">Pacific beetle cockroach</name>
    <dbReference type="NCBI Taxonomy" id="6984"/>
    <lineage>
        <taxon>Eukaryota</taxon>
        <taxon>Metazoa</taxon>
        <taxon>Ecdysozoa</taxon>
        <taxon>Arthropoda</taxon>
        <taxon>Hexapoda</taxon>
        <taxon>Insecta</taxon>
        <taxon>Pterygota</taxon>
        <taxon>Neoptera</taxon>
        <taxon>Polyneoptera</taxon>
        <taxon>Dictyoptera</taxon>
        <taxon>Blattodea</taxon>
        <taxon>Blaberoidea</taxon>
        <taxon>Blaberidae</taxon>
        <taxon>Diplopterinae</taxon>
        <taxon>Diploptera</taxon>
    </lineage>
</organism>
<gene>
    <name evidence="1" type="ORF">L9F63_023414</name>
</gene>
<dbReference type="PANTHER" id="PTHR33524:SF2">
    <property type="entry name" value="SET DOMAIN-CONTAINING PROTEIN 9"/>
    <property type="match status" value="1"/>
</dbReference>
<protein>
    <recommendedName>
        <fullName evidence="3">SET domain-containing protein 9</fullName>
    </recommendedName>
</protein>
<reference evidence="1" key="2">
    <citation type="submission" date="2023-05" db="EMBL/GenBank/DDBJ databases">
        <authorList>
            <person name="Fouks B."/>
        </authorList>
    </citation>
    <scope>NUCLEOTIDE SEQUENCE</scope>
    <source>
        <strain evidence="1">Stay&amp;Tobe</strain>
        <tissue evidence="1">Testes</tissue>
    </source>
</reference>